<evidence type="ECO:0000313" key="2">
    <source>
        <dbReference type="Proteomes" id="UP000663879"/>
    </source>
</evidence>
<protein>
    <submittedName>
        <fullName evidence="1">Uncharacterized protein</fullName>
    </submittedName>
</protein>
<reference evidence="1" key="1">
    <citation type="submission" date="2021-02" db="EMBL/GenBank/DDBJ databases">
        <authorList>
            <person name="Nowell W R."/>
        </authorList>
    </citation>
    <scope>NUCLEOTIDE SEQUENCE</scope>
    <source>
        <strain evidence="1">Ploen Becks lab</strain>
    </source>
</reference>
<gene>
    <name evidence="1" type="ORF">OXX778_LOCUS20879</name>
</gene>
<dbReference type="Proteomes" id="UP000663879">
    <property type="component" value="Unassembled WGS sequence"/>
</dbReference>
<proteinExistence type="predicted"/>
<name>A0A814NLG1_9BILA</name>
<dbReference type="EMBL" id="CAJNOC010007267">
    <property type="protein sequence ID" value="CAF1095368.1"/>
    <property type="molecule type" value="Genomic_DNA"/>
</dbReference>
<comment type="caution">
    <text evidence="1">The sequence shown here is derived from an EMBL/GenBank/DDBJ whole genome shotgun (WGS) entry which is preliminary data.</text>
</comment>
<feature type="non-terminal residue" evidence="1">
    <location>
        <position position="1"/>
    </location>
</feature>
<dbReference type="AlphaFoldDB" id="A0A814NLG1"/>
<evidence type="ECO:0000313" key="1">
    <source>
        <dbReference type="EMBL" id="CAF1095368.1"/>
    </source>
</evidence>
<sequence length="130" mass="15059">FSITRSFPTQILVENVPNIPYIKFILKDKIDHLRSTQADCSLSKVKDICIKNPYSNSKTTTCLISFEDISHTRTAALLVNSIVIGQHQLIATPMENTRVSIKINEFSKYEKLSLYSWLYRNLNRKYTQDE</sequence>
<accession>A0A814NLG1</accession>
<organism evidence="1 2">
    <name type="scientific">Brachionus calyciflorus</name>
    <dbReference type="NCBI Taxonomy" id="104777"/>
    <lineage>
        <taxon>Eukaryota</taxon>
        <taxon>Metazoa</taxon>
        <taxon>Spiralia</taxon>
        <taxon>Gnathifera</taxon>
        <taxon>Rotifera</taxon>
        <taxon>Eurotatoria</taxon>
        <taxon>Monogononta</taxon>
        <taxon>Pseudotrocha</taxon>
        <taxon>Ploima</taxon>
        <taxon>Brachionidae</taxon>
        <taxon>Brachionus</taxon>
    </lineage>
</organism>
<keyword evidence="2" id="KW-1185">Reference proteome</keyword>